<accession>D7F613</accession>
<proteinExistence type="inferred from homology"/>
<dbReference type="PROSITE" id="PS00080">
    <property type="entry name" value="MULTICOPPER_OXIDASE2"/>
    <property type="match status" value="1"/>
</dbReference>
<dbReference type="Pfam" id="PF00394">
    <property type="entry name" value="Cu-oxidase"/>
    <property type="match status" value="1"/>
</dbReference>
<evidence type="ECO:0000313" key="18">
    <source>
        <dbReference type="EMBL" id="ACR16059.1"/>
    </source>
</evidence>
<dbReference type="EMBL" id="FJ938237">
    <property type="protein sequence ID" value="ACR16059.1"/>
    <property type="molecule type" value="Genomic_DNA"/>
</dbReference>
<evidence type="ECO:0000259" key="15">
    <source>
        <dbReference type="Pfam" id="PF00394"/>
    </source>
</evidence>
<dbReference type="InterPro" id="IPR011707">
    <property type="entry name" value="Cu-oxidase-like_N"/>
</dbReference>
<dbReference type="InterPro" id="IPR045087">
    <property type="entry name" value="Cu-oxidase_fam"/>
</dbReference>
<dbReference type="GO" id="GO:0046274">
    <property type="term" value="P:lignin catabolic process"/>
    <property type="evidence" value="ECO:0007669"/>
    <property type="project" value="UniProtKB-KW"/>
</dbReference>
<evidence type="ECO:0000256" key="8">
    <source>
        <dbReference type="ARBA" id="ARBA00022723"/>
    </source>
</evidence>
<keyword evidence="8" id="KW-0479">Metal-binding</keyword>
<comment type="cofactor">
    <cofactor evidence="2">
        <name>Cu cation</name>
        <dbReference type="ChEBI" id="CHEBI:23378"/>
    </cofactor>
</comment>
<comment type="function">
    <text evidence="3">Lignin degradation and detoxification of lignin-derived products.</text>
</comment>
<evidence type="ECO:0000259" key="16">
    <source>
        <dbReference type="Pfam" id="PF07731"/>
    </source>
</evidence>
<evidence type="ECO:0000256" key="4">
    <source>
        <dbReference type="ARBA" id="ARBA00004613"/>
    </source>
</evidence>
<organism evidence="18">
    <name type="scientific">Monilia sp. M5-3</name>
    <dbReference type="NCBI Taxonomy" id="645435"/>
    <lineage>
        <taxon>Eukaryota</taxon>
        <taxon>Fungi</taxon>
        <taxon>Dikarya</taxon>
        <taxon>Ascomycota</taxon>
        <taxon>Pezizomycotina</taxon>
        <taxon>Leotiomycetes</taxon>
        <taxon>Helotiales</taxon>
        <taxon>Sclerotiniaceae</taxon>
        <taxon>Monilia</taxon>
    </lineage>
</organism>
<dbReference type="Pfam" id="PF07732">
    <property type="entry name" value="Cu-oxidase_3"/>
    <property type="match status" value="1"/>
</dbReference>
<keyword evidence="14" id="KW-0732">Signal</keyword>
<protein>
    <recommendedName>
        <fullName evidence="6">laccase</fullName>
        <ecNumber evidence="6">1.10.3.2</ecNumber>
    </recommendedName>
</protein>
<dbReference type="GO" id="GO:0005576">
    <property type="term" value="C:extracellular region"/>
    <property type="evidence" value="ECO:0007669"/>
    <property type="project" value="UniProtKB-SubCell"/>
</dbReference>
<feature type="chain" id="PRO_5003095045" description="laccase" evidence="14">
    <location>
        <begin position="21"/>
        <end position="562"/>
    </location>
</feature>
<evidence type="ECO:0000256" key="13">
    <source>
        <dbReference type="ARBA" id="ARBA00023185"/>
    </source>
</evidence>
<reference evidence="18" key="1">
    <citation type="submission" date="2009-04" db="EMBL/GenBank/DDBJ databases">
        <title>Molecular Cloning and Heterologous Expression of the Laccase 2 Gene from Monilia sp. M5-3.</title>
        <authorList>
            <person name="Tang W."/>
            <person name="Zhao J."/>
            <person name="Qu Y."/>
        </authorList>
    </citation>
    <scope>NUCLEOTIDE SEQUENCE</scope>
    <source>
        <strain evidence="18">M5-3</strain>
    </source>
</reference>
<evidence type="ECO:0000256" key="7">
    <source>
        <dbReference type="ARBA" id="ARBA00022525"/>
    </source>
</evidence>
<dbReference type="FunFam" id="2.60.40.420:FF:000038">
    <property type="entry name" value="Extracellular dihydrogeodin oxidase/laccase"/>
    <property type="match status" value="1"/>
</dbReference>
<evidence type="ECO:0000256" key="5">
    <source>
        <dbReference type="ARBA" id="ARBA00010609"/>
    </source>
</evidence>
<dbReference type="PANTHER" id="PTHR11709:SF502">
    <property type="entry name" value="MULTICOPPER OXIDASE"/>
    <property type="match status" value="1"/>
</dbReference>
<evidence type="ECO:0000256" key="9">
    <source>
        <dbReference type="ARBA" id="ARBA00022737"/>
    </source>
</evidence>
<dbReference type="FunFam" id="2.60.40.420:FF:000021">
    <property type="entry name" value="Extracellular dihydrogeodin oxidase/laccase"/>
    <property type="match status" value="1"/>
</dbReference>
<dbReference type="Gene3D" id="2.60.40.420">
    <property type="entry name" value="Cupredoxins - blue copper proteins"/>
    <property type="match status" value="3"/>
</dbReference>
<dbReference type="GO" id="GO:0052716">
    <property type="term" value="F:hydroquinone:oxygen oxidoreductase activity"/>
    <property type="evidence" value="ECO:0007669"/>
    <property type="project" value="UniProtKB-EC"/>
</dbReference>
<dbReference type="InterPro" id="IPR011706">
    <property type="entry name" value="Cu-oxidase_C"/>
</dbReference>
<evidence type="ECO:0000256" key="1">
    <source>
        <dbReference type="ARBA" id="ARBA00000349"/>
    </source>
</evidence>
<evidence type="ECO:0000256" key="10">
    <source>
        <dbReference type="ARBA" id="ARBA00023002"/>
    </source>
</evidence>
<dbReference type="AlphaFoldDB" id="D7F613"/>
<evidence type="ECO:0000256" key="6">
    <source>
        <dbReference type="ARBA" id="ARBA00012297"/>
    </source>
</evidence>
<dbReference type="PANTHER" id="PTHR11709">
    <property type="entry name" value="MULTI-COPPER OXIDASE"/>
    <property type="match status" value="1"/>
</dbReference>
<evidence type="ECO:0000256" key="11">
    <source>
        <dbReference type="ARBA" id="ARBA00023008"/>
    </source>
</evidence>
<evidence type="ECO:0000256" key="14">
    <source>
        <dbReference type="SAM" id="SignalP"/>
    </source>
</evidence>
<dbReference type="SMR" id="D7F613"/>
<keyword evidence="12" id="KW-0325">Glycoprotein</keyword>
<keyword evidence="9" id="KW-0677">Repeat</keyword>
<dbReference type="InterPro" id="IPR008972">
    <property type="entry name" value="Cupredoxin"/>
</dbReference>
<keyword evidence="7" id="KW-0964">Secreted</keyword>
<dbReference type="CDD" id="cd13901">
    <property type="entry name" value="CuRO_3_MaLCC_like"/>
    <property type="match status" value="1"/>
</dbReference>
<feature type="signal peptide" evidence="14">
    <location>
        <begin position="1"/>
        <end position="20"/>
    </location>
</feature>
<keyword evidence="10 18" id="KW-0560">Oxidoreductase</keyword>
<dbReference type="InterPro" id="IPR002355">
    <property type="entry name" value="Cu_oxidase_Cu_BS"/>
</dbReference>
<dbReference type="SUPFAM" id="SSF49503">
    <property type="entry name" value="Cupredoxins"/>
    <property type="match status" value="3"/>
</dbReference>
<keyword evidence="11" id="KW-0186">Copper</keyword>
<feature type="domain" description="Plastocyanin-like" evidence="15">
    <location>
        <begin position="190"/>
        <end position="335"/>
    </location>
</feature>
<dbReference type="EC" id="1.10.3.2" evidence="6"/>
<dbReference type="CDD" id="cd13854">
    <property type="entry name" value="CuRO_1_MaLCC_like"/>
    <property type="match status" value="1"/>
</dbReference>
<dbReference type="InterPro" id="IPR033138">
    <property type="entry name" value="Cu_oxidase_CS"/>
</dbReference>
<evidence type="ECO:0000256" key="3">
    <source>
        <dbReference type="ARBA" id="ARBA00002075"/>
    </source>
</evidence>
<evidence type="ECO:0000256" key="12">
    <source>
        <dbReference type="ARBA" id="ARBA00023180"/>
    </source>
</evidence>
<dbReference type="PROSITE" id="PS00079">
    <property type="entry name" value="MULTICOPPER_OXIDASE1"/>
    <property type="match status" value="1"/>
</dbReference>
<sequence length="562" mass="63059">MKVSYLCFASSAFSVLTTIASPLSQKRACQHGPTSRNCWGNYDILTDYYTTWPNTGRTVEYTWRVTNQTMALDGKERIVLAVNGQYPGPAIEANWGDNIVVHVYNDLQHNGTSIHWHGVRHLNNAEADGAVAVVQCPIAPGDHYTYRWKATQYGTSWWHSHFSLQYSEGVHGPIIIHGPASANYDVDLGPIMLTDWWHTPVFKLAEKALTDNLGLPPLPDNGLINGKNTYLGKGTRFETKFTAGKKHRLRIINSGSDVTFRFSIDGHKLKVIAMDWVPIEPYETTNILVSVGQRYDVIVEANAEPGDYWMRAVPQASCLTPNYQGFDIRGIIRYDPNSKEDPKTLPWDIRDACEDEPDSKLIPVVPKAVGSSALTRNFDANLLPLANGELALRWFINSNHYSPLTTEPSLKLGLDANSASMPPSYIAQEVPQKDKFIYFVVQSLLPLAHPFHLHGHDFYLLTRGRGRYLSSGLLQPLRINNPVRRDVVLLPATGYIVIAFKSDNPGTWLMHCHIAFHLHGGLALQVIERKSEWPGIFGDNKAEMDRVCANWAKYDPLKGKME</sequence>
<comment type="subcellular location">
    <subcellularLocation>
        <location evidence="4">Secreted</location>
    </subcellularLocation>
</comment>
<evidence type="ECO:0000256" key="2">
    <source>
        <dbReference type="ARBA" id="ARBA00001935"/>
    </source>
</evidence>
<dbReference type="InterPro" id="IPR001117">
    <property type="entry name" value="Cu-oxidase_2nd"/>
</dbReference>
<evidence type="ECO:0000259" key="17">
    <source>
        <dbReference type="Pfam" id="PF07732"/>
    </source>
</evidence>
<feature type="domain" description="Plastocyanin-like" evidence="17">
    <location>
        <begin position="65"/>
        <end position="180"/>
    </location>
</feature>
<keyword evidence="13" id="KW-0439">Lignin degradation</keyword>
<dbReference type="Pfam" id="PF07731">
    <property type="entry name" value="Cu-oxidase_2"/>
    <property type="match status" value="1"/>
</dbReference>
<feature type="domain" description="Plastocyanin-like" evidence="16">
    <location>
        <begin position="417"/>
        <end position="530"/>
    </location>
</feature>
<name>D7F613_9HELO</name>
<comment type="similarity">
    <text evidence="5">Belongs to the multicopper oxidase family.</text>
</comment>
<dbReference type="GO" id="GO:0005507">
    <property type="term" value="F:copper ion binding"/>
    <property type="evidence" value="ECO:0007669"/>
    <property type="project" value="InterPro"/>
</dbReference>
<dbReference type="CDD" id="cd13880">
    <property type="entry name" value="CuRO_2_MaLCC_like"/>
    <property type="match status" value="1"/>
</dbReference>
<comment type="catalytic activity">
    <reaction evidence="1">
        <text>4 hydroquinone + O2 = 4 benzosemiquinone + 2 H2O</text>
        <dbReference type="Rhea" id="RHEA:11276"/>
        <dbReference type="ChEBI" id="CHEBI:15377"/>
        <dbReference type="ChEBI" id="CHEBI:15379"/>
        <dbReference type="ChEBI" id="CHEBI:17594"/>
        <dbReference type="ChEBI" id="CHEBI:17977"/>
        <dbReference type="EC" id="1.10.3.2"/>
    </reaction>
</comment>